<gene>
    <name evidence="2" type="ORF">BU16DRAFT_589361</name>
</gene>
<dbReference type="EMBL" id="MU004190">
    <property type="protein sequence ID" value="KAF2494482.1"/>
    <property type="molecule type" value="Genomic_DNA"/>
</dbReference>
<dbReference type="PANTHER" id="PTHR35186:SF4">
    <property type="entry name" value="PRION-INHIBITION AND PROPAGATION HELO DOMAIN-CONTAINING PROTEIN"/>
    <property type="match status" value="1"/>
</dbReference>
<keyword evidence="3" id="KW-1185">Reference proteome</keyword>
<dbReference type="PANTHER" id="PTHR35186">
    <property type="entry name" value="ANK_REP_REGION DOMAIN-CONTAINING PROTEIN"/>
    <property type="match status" value="1"/>
</dbReference>
<name>A0A6A6QQN6_9PEZI</name>
<dbReference type="OrthoDB" id="5363336at2759"/>
<sequence length="614" mass="68318">MEVAGLVISAIGFVDLAIKNGTTLARLFRDSSQAGKQLVNATQRLEAQKYTLELWQRTWNTKARQRHKDNLEDGFKDLWGEEGCEMALKCLAQLNVKFGEAFRTLRSIDLDNFEGDTSIEKGPSQQSLPPSPMKETSSNSVSRSPSVSGRSSPSSKPQTQKKPESNPRWYKRLSVSDPNGIWKKKRNLSIASTAEGPADETAAKTKLAQEVLQQKLSPGTKFKWSISLKEELRSLVNDIDNWLALLQTISTQCETDRTTKSAAGNKPDSSSSIRAAARALYTALQVPNGHNLDFKLEKERADSGYFERVFGPVDYVDQTDRSFKFPLLVSSSKDVEEPFVLLAEAIYSSAITTPVLPLEKTNTFEEIVAAIKTKQLKPNEPPASLLFKSQHTTIVIHGITGATTFSPLIAKAFSRCSFAELLKAQVGVPPLVACWKRLQLACIIAISVLHLYETGWISEQFETNDFYFFGSANSQYDERNGISPYVSALASQTDLAATPFDCLKKNQLPQSLLGARDVRLATLFHRLGIVLFELGRGLQYREIFTDQLPTEGEVLVEIENIPFGRPYRDLVKVCLTGSLYATSVVNIDSHFNRVVIEQLTRLEQHFSAILHGEL</sequence>
<dbReference type="Gene3D" id="1.20.120.1020">
    <property type="entry name" value="Prion-inhibition and propagation, HeLo domain"/>
    <property type="match status" value="1"/>
</dbReference>
<evidence type="ECO:0000256" key="1">
    <source>
        <dbReference type="SAM" id="MobiDB-lite"/>
    </source>
</evidence>
<proteinExistence type="predicted"/>
<evidence type="ECO:0000313" key="2">
    <source>
        <dbReference type="EMBL" id="KAF2494482.1"/>
    </source>
</evidence>
<dbReference type="Proteomes" id="UP000799750">
    <property type="component" value="Unassembled WGS sequence"/>
</dbReference>
<evidence type="ECO:0000313" key="3">
    <source>
        <dbReference type="Proteomes" id="UP000799750"/>
    </source>
</evidence>
<feature type="compositionally biased region" description="Low complexity" evidence="1">
    <location>
        <begin position="137"/>
        <end position="160"/>
    </location>
</feature>
<dbReference type="AlphaFoldDB" id="A0A6A6QQN6"/>
<dbReference type="InterPro" id="IPR038305">
    <property type="entry name" value="HeLo_sf"/>
</dbReference>
<organism evidence="2 3">
    <name type="scientific">Lophium mytilinum</name>
    <dbReference type="NCBI Taxonomy" id="390894"/>
    <lineage>
        <taxon>Eukaryota</taxon>
        <taxon>Fungi</taxon>
        <taxon>Dikarya</taxon>
        <taxon>Ascomycota</taxon>
        <taxon>Pezizomycotina</taxon>
        <taxon>Dothideomycetes</taxon>
        <taxon>Pleosporomycetidae</taxon>
        <taxon>Mytilinidiales</taxon>
        <taxon>Mytilinidiaceae</taxon>
        <taxon>Lophium</taxon>
    </lineage>
</organism>
<protein>
    <submittedName>
        <fullName evidence="2">Uncharacterized protein</fullName>
    </submittedName>
</protein>
<feature type="region of interest" description="Disordered" evidence="1">
    <location>
        <begin position="116"/>
        <end position="173"/>
    </location>
</feature>
<accession>A0A6A6QQN6</accession>
<reference evidence="2" key="1">
    <citation type="journal article" date="2020" name="Stud. Mycol.">
        <title>101 Dothideomycetes genomes: a test case for predicting lifestyles and emergence of pathogens.</title>
        <authorList>
            <person name="Haridas S."/>
            <person name="Albert R."/>
            <person name="Binder M."/>
            <person name="Bloem J."/>
            <person name="Labutti K."/>
            <person name="Salamov A."/>
            <person name="Andreopoulos B."/>
            <person name="Baker S."/>
            <person name="Barry K."/>
            <person name="Bills G."/>
            <person name="Bluhm B."/>
            <person name="Cannon C."/>
            <person name="Castanera R."/>
            <person name="Culley D."/>
            <person name="Daum C."/>
            <person name="Ezra D."/>
            <person name="Gonzalez J."/>
            <person name="Henrissat B."/>
            <person name="Kuo A."/>
            <person name="Liang C."/>
            <person name="Lipzen A."/>
            <person name="Lutzoni F."/>
            <person name="Magnuson J."/>
            <person name="Mondo S."/>
            <person name="Nolan M."/>
            <person name="Ohm R."/>
            <person name="Pangilinan J."/>
            <person name="Park H.-J."/>
            <person name="Ramirez L."/>
            <person name="Alfaro M."/>
            <person name="Sun H."/>
            <person name="Tritt A."/>
            <person name="Yoshinaga Y."/>
            <person name="Zwiers L.-H."/>
            <person name="Turgeon B."/>
            <person name="Goodwin S."/>
            <person name="Spatafora J."/>
            <person name="Crous P."/>
            <person name="Grigoriev I."/>
        </authorList>
    </citation>
    <scope>NUCLEOTIDE SEQUENCE</scope>
    <source>
        <strain evidence="2">CBS 269.34</strain>
    </source>
</reference>